<name>A0A6F9D984_9ASCI</name>
<comment type="subcellular location">
    <subcellularLocation>
        <location evidence="2">Cytoplasm</location>
        <location evidence="2">Cytoskeleton</location>
        <location evidence="2">Cilium basal body</location>
    </subcellularLocation>
    <subcellularLocation>
        <location evidence="1">Cytoplasm</location>
        <location evidence="1">Cytoskeleton</location>
        <location evidence="1">Microtubule organizing center</location>
        <location evidence="1">Centrosome</location>
        <location evidence="1">Centriole</location>
    </subcellularLocation>
    <subcellularLocation>
        <location evidence="3">Cytoplasm</location>
        <location evidence="3">Cytoskeleton</location>
        <location evidence="3">Spindle</location>
    </subcellularLocation>
</comment>
<proteinExistence type="evidence at transcript level"/>
<dbReference type="EMBL" id="LR783837">
    <property type="protein sequence ID" value="CAB3229950.1"/>
    <property type="molecule type" value="mRNA"/>
</dbReference>
<dbReference type="Pfam" id="PF14933">
    <property type="entry name" value="CEP19"/>
    <property type="match status" value="1"/>
</dbReference>
<dbReference type="InterPro" id="IPR029412">
    <property type="entry name" value="CEP19"/>
</dbReference>
<dbReference type="GO" id="GO:0005813">
    <property type="term" value="C:centrosome"/>
    <property type="evidence" value="ECO:0007669"/>
    <property type="project" value="TreeGrafter"/>
</dbReference>
<evidence type="ECO:0000256" key="1">
    <source>
        <dbReference type="ARBA" id="ARBA00004114"/>
    </source>
</evidence>
<dbReference type="GO" id="GO:0005814">
    <property type="term" value="C:centriole"/>
    <property type="evidence" value="ECO:0007669"/>
    <property type="project" value="UniProtKB-SubCell"/>
</dbReference>
<accession>A0A6F9D984</accession>
<evidence type="ECO:0000256" key="8">
    <source>
        <dbReference type="ARBA" id="ARBA00023069"/>
    </source>
</evidence>
<evidence type="ECO:0000256" key="3">
    <source>
        <dbReference type="ARBA" id="ARBA00004186"/>
    </source>
</evidence>
<keyword evidence="10" id="KW-0966">Cell projection</keyword>
<dbReference type="PANTHER" id="PTHR31539">
    <property type="entry name" value="CENTROSOMAL PROTEIN OF 19K CEP19"/>
    <property type="match status" value="1"/>
</dbReference>
<evidence type="ECO:0000256" key="9">
    <source>
        <dbReference type="ARBA" id="ARBA00023212"/>
    </source>
</evidence>
<keyword evidence="7" id="KW-0970">Cilium biogenesis/degradation</keyword>
<dbReference type="AlphaFoldDB" id="A0A6F9D984"/>
<evidence type="ECO:0000256" key="10">
    <source>
        <dbReference type="ARBA" id="ARBA00023273"/>
    </source>
</evidence>
<evidence type="ECO:0000256" key="2">
    <source>
        <dbReference type="ARBA" id="ARBA00004120"/>
    </source>
</evidence>
<organism evidence="11">
    <name type="scientific">Phallusia mammillata</name>
    <dbReference type="NCBI Taxonomy" id="59560"/>
    <lineage>
        <taxon>Eukaryota</taxon>
        <taxon>Metazoa</taxon>
        <taxon>Chordata</taxon>
        <taxon>Tunicata</taxon>
        <taxon>Ascidiacea</taxon>
        <taxon>Phlebobranchia</taxon>
        <taxon>Ascidiidae</taxon>
        <taxon>Phallusia</taxon>
    </lineage>
</organism>
<protein>
    <recommendedName>
        <fullName evidence="5">Centrosomal protein of 19 kDa</fullName>
    </recommendedName>
</protein>
<keyword evidence="8" id="KW-0969">Cilium</keyword>
<keyword evidence="9" id="KW-0206">Cytoskeleton</keyword>
<dbReference type="GO" id="GO:0097712">
    <property type="term" value="P:vesicle targeting, trans-Golgi to periciliary membrane compartment"/>
    <property type="evidence" value="ECO:0007669"/>
    <property type="project" value="TreeGrafter"/>
</dbReference>
<reference evidence="11" key="1">
    <citation type="submission" date="2020-04" db="EMBL/GenBank/DDBJ databases">
        <authorList>
            <person name="Neveu A P."/>
        </authorList>
    </citation>
    <scope>NUCLEOTIDE SEQUENCE</scope>
    <source>
        <tissue evidence="11">Whole embryo</tissue>
    </source>
</reference>
<evidence type="ECO:0000313" key="11">
    <source>
        <dbReference type="EMBL" id="CAB3229950.1"/>
    </source>
</evidence>
<keyword evidence="6" id="KW-0963">Cytoplasm</keyword>
<dbReference type="GO" id="GO:0036064">
    <property type="term" value="C:ciliary basal body"/>
    <property type="evidence" value="ECO:0007669"/>
    <property type="project" value="TreeGrafter"/>
</dbReference>
<evidence type="ECO:0000256" key="6">
    <source>
        <dbReference type="ARBA" id="ARBA00022490"/>
    </source>
</evidence>
<evidence type="ECO:0000256" key="4">
    <source>
        <dbReference type="ARBA" id="ARBA00009371"/>
    </source>
</evidence>
<gene>
    <name evidence="11" type="primary">Cep19</name>
</gene>
<evidence type="ECO:0000256" key="5">
    <source>
        <dbReference type="ARBA" id="ARBA00022015"/>
    </source>
</evidence>
<sequence>MRRKAETSIIGRNVRGKLVQQVEMSNDASTKFQGRFNVIKEFTAINYIRFSSKHQSGYVPRFAEDMKTNQRHRTLLNEVSLIQIEKMLHIIQAHMKGKALSEAVEYAKQQVTIDPNQDLNKLGEHEVDKAKRIMDEAFESNRIKPDDHDFQYDVQVDFDEVAPVEASGWDSESDNDEF</sequence>
<evidence type="ECO:0000256" key="7">
    <source>
        <dbReference type="ARBA" id="ARBA00022794"/>
    </source>
</evidence>
<dbReference type="GO" id="GO:0000922">
    <property type="term" value="C:spindle pole"/>
    <property type="evidence" value="ECO:0007669"/>
    <property type="project" value="TreeGrafter"/>
</dbReference>
<dbReference type="PANTHER" id="PTHR31539:SF1">
    <property type="entry name" value="CENTROSOMAL PROTEIN OF 19 KDA"/>
    <property type="match status" value="1"/>
</dbReference>
<dbReference type="GO" id="GO:0034454">
    <property type="term" value="P:microtubule anchoring at centrosome"/>
    <property type="evidence" value="ECO:0007669"/>
    <property type="project" value="TreeGrafter"/>
</dbReference>
<comment type="similarity">
    <text evidence="4">Belongs to the CEP19 family.</text>
</comment>